<evidence type="ECO:0000256" key="1">
    <source>
        <dbReference type="SAM" id="Coils"/>
    </source>
</evidence>
<evidence type="ECO:0000313" key="2">
    <source>
        <dbReference type="EMBL" id="EME46781.1"/>
    </source>
</evidence>
<organism evidence="2 3">
    <name type="scientific">Dothistroma septosporum (strain NZE10 / CBS 128990)</name>
    <name type="common">Red band needle blight fungus</name>
    <name type="synonym">Mycosphaerella pini</name>
    <dbReference type="NCBI Taxonomy" id="675120"/>
    <lineage>
        <taxon>Eukaryota</taxon>
        <taxon>Fungi</taxon>
        <taxon>Dikarya</taxon>
        <taxon>Ascomycota</taxon>
        <taxon>Pezizomycotina</taxon>
        <taxon>Dothideomycetes</taxon>
        <taxon>Dothideomycetidae</taxon>
        <taxon>Mycosphaerellales</taxon>
        <taxon>Mycosphaerellaceae</taxon>
        <taxon>Dothistroma</taxon>
    </lineage>
</organism>
<dbReference type="Proteomes" id="UP000016933">
    <property type="component" value="Unassembled WGS sequence"/>
</dbReference>
<reference evidence="2 3" key="2">
    <citation type="journal article" date="2012" name="PLoS Pathog.">
        <title>Diverse lifestyles and strategies of plant pathogenesis encoded in the genomes of eighteen Dothideomycetes fungi.</title>
        <authorList>
            <person name="Ohm R.A."/>
            <person name="Feau N."/>
            <person name="Henrissat B."/>
            <person name="Schoch C.L."/>
            <person name="Horwitz B.A."/>
            <person name="Barry K.W."/>
            <person name="Condon B.J."/>
            <person name="Copeland A.C."/>
            <person name="Dhillon B."/>
            <person name="Glaser F."/>
            <person name="Hesse C.N."/>
            <person name="Kosti I."/>
            <person name="LaButti K."/>
            <person name="Lindquist E.A."/>
            <person name="Lucas S."/>
            <person name="Salamov A.A."/>
            <person name="Bradshaw R.E."/>
            <person name="Ciuffetti L."/>
            <person name="Hamelin R.C."/>
            <person name="Kema G.H.J."/>
            <person name="Lawrence C."/>
            <person name="Scott J.A."/>
            <person name="Spatafora J.W."/>
            <person name="Turgeon B.G."/>
            <person name="de Wit P.J.G.M."/>
            <person name="Zhong S."/>
            <person name="Goodwin S.B."/>
            <person name="Grigoriev I.V."/>
        </authorList>
    </citation>
    <scope>NUCLEOTIDE SEQUENCE [LARGE SCALE GENOMIC DNA]</scope>
    <source>
        <strain evidence="3">NZE10 / CBS 128990</strain>
    </source>
</reference>
<dbReference type="EMBL" id="KB446537">
    <property type="protein sequence ID" value="EME46781.1"/>
    <property type="molecule type" value="Genomic_DNA"/>
</dbReference>
<dbReference type="HOGENOM" id="CLU_2073088_0_0_1"/>
<dbReference type="OrthoDB" id="10552184at2759"/>
<name>N1PTK1_DOTSN</name>
<reference evidence="3" key="1">
    <citation type="journal article" date="2012" name="PLoS Genet.">
        <title>The genomes of the fungal plant pathogens Cladosporium fulvum and Dothistroma septosporum reveal adaptation to different hosts and lifestyles but also signatures of common ancestry.</title>
        <authorList>
            <person name="de Wit P.J.G.M."/>
            <person name="van der Burgt A."/>
            <person name="Oekmen B."/>
            <person name="Stergiopoulos I."/>
            <person name="Abd-Elsalam K.A."/>
            <person name="Aerts A.L."/>
            <person name="Bahkali A.H."/>
            <person name="Beenen H.G."/>
            <person name="Chettri P."/>
            <person name="Cox M.P."/>
            <person name="Datema E."/>
            <person name="de Vries R.P."/>
            <person name="Dhillon B."/>
            <person name="Ganley A.R."/>
            <person name="Griffiths S.A."/>
            <person name="Guo Y."/>
            <person name="Hamelin R.C."/>
            <person name="Henrissat B."/>
            <person name="Kabir M.S."/>
            <person name="Jashni M.K."/>
            <person name="Kema G."/>
            <person name="Klaubauf S."/>
            <person name="Lapidus A."/>
            <person name="Levasseur A."/>
            <person name="Lindquist E."/>
            <person name="Mehrabi R."/>
            <person name="Ohm R.A."/>
            <person name="Owen T.J."/>
            <person name="Salamov A."/>
            <person name="Schwelm A."/>
            <person name="Schijlen E."/>
            <person name="Sun H."/>
            <person name="van den Burg H.A."/>
            <person name="van Ham R.C.H.J."/>
            <person name="Zhang S."/>
            <person name="Goodwin S.B."/>
            <person name="Grigoriev I.V."/>
            <person name="Collemare J."/>
            <person name="Bradshaw R.E."/>
        </authorList>
    </citation>
    <scope>NUCLEOTIDE SEQUENCE [LARGE SCALE GENOMIC DNA]</scope>
    <source>
        <strain evidence="3">NZE10 / CBS 128990</strain>
    </source>
</reference>
<sequence length="118" mass="13465">MSTDSLSAPLLVVPEAAMNTNMINKDNPFGDPPPPPNLDHEIKKKTKDELLEEKDEEIAALKEQLKVKDKQISYWYGRLLSLQKWAREALAKPGVIAYLDKLSVEVNREVDPEMYSER</sequence>
<dbReference type="AlphaFoldDB" id="N1PTK1"/>
<keyword evidence="1" id="KW-0175">Coiled coil</keyword>
<feature type="coiled-coil region" evidence="1">
    <location>
        <begin position="44"/>
        <end position="71"/>
    </location>
</feature>
<evidence type="ECO:0000313" key="3">
    <source>
        <dbReference type="Proteomes" id="UP000016933"/>
    </source>
</evidence>
<protein>
    <submittedName>
        <fullName evidence="2">Uncharacterized protein</fullName>
    </submittedName>
</protein>
<gene>
    <name evidence="2" type="ORF">DOTSEDRAFT_22814</name>
</gene>
<proteinExistence type="predicted"/>
<accession>N1PTK1</accession>
<keyword evidence="3" id="KW-1185">Reference proteome</keyword>